<dbReference type="HOGENOM" id="CLU_117584_1_0_9"/>
<evidence type="ECO:0000313" key="2">
    <source>
        <dbReference type="Proteomes" id="UP000001572"/>
    </source>
</evidence>
<name>A6TL86_ALKMQ</name>
<dbReference type="Proteomes" id="UP000001572">
    <property type="component" value="Chromosome"/>
</dbReference>
<proteinExistence type="predicted"/>
<sequence>MNLRIDMQNAQIGIQQQMGQLNIQQNHFPMTLQQTEPKLSLQTADAELTIDQQRCFAEVGLKNDRQLTATYAQKGNRTAQQAIARIAQEGKQMANIQNGKVIARQAKQSQGTQQRQLNYDMAPKSRPDINVTPKEVQINFQKGEVSVNVQNPGAQIDYQQGDLQVYLKQKDFINIEYIGQNLNTLGG</sequence>
<dbReference type="InterPro" id="IPR045527">
    <property type="entry name" value="DUF6470"/>
</dbReference>
<gene>
    <name evidence="1" type="ordered locus">Amet_0729</name>
</gene>
<dbReference type="STRING" id="293826.Amet_0729"/>
<dbReference type="AlphaFoldDB" id="A6TL86"/>
<dbReference type="eggNOG" id="ENOG5032TRS">
    <property type="taxonomic scope" value="Bacteria"/>
</dbReference>
<dbReference type="OrthoDB" id="2112831at2"/>
<dbReference type="RefSeq" id="WP_012061997.1">
    <property type="nucleotide sequence ID" value="NC_009633.1"/>
</dbReference>
<evidence type="ECO:0000313" key="1">
    <source>
        <dbReference type="EMBL" id="ABR46954.1"/>
    </source>
</evidence>
<dbReference type="EMBL" id="CP000724">
    <property type="protein sequence ID" value="ABR46954.1"/>
    <property type="molecule type" value="Genomic_DNA"/>
</dbReference>
<dbReference type="Pfam" id="PF20074">
    <property type="entry name" value="DUF6470"/>
    <property type="match status" value="1"/>
</dbReference>
<protein>
    <submittedName>
        <fullName evidence="1">Uncharacterized protein</fullName>
    </submittedName>
</protein>
<keyword evidence="2" id="KW-1185">Reference proteome</keyword>
<reference evidence="2" key="1">
    <citation type="journal article" date="2016" name="Genome Announc.">
        <title>Complete genome sequence of Alkaliphilus metalliredigens strain QYMF, an alkaliphilic and metal-reducing bacterium isolated from borax-contaminated leachate ponds.</title>
        <authorList>
            <person name="Hwang C."/>
            <person name="Copeland A."/>
            <person name="Lucas S."/>
            <person name="Lapidus A."/>
            <person name="Barry K."/>
            <person name="Detter J.C."/>
            <person name="Glavina Del Rio T."/>
            <person name="Hammon N."/>
            <person name="Israni S."/>
            <person name="Dalin E."/>
            <person name="Tice H."/>
            <person name="Pitluck S."/>
            <person name="Chertkov O."/>
            <person name="Brettin T."/>
            <person name="Bruce D."/>
            <person name="Han C."/>
            <person name="Schmutz J."/>
            <person name="Larimer F."/>
            <person name="Land M.L."/>
            <person name="Hauser L."/>
            <person name="Kyrpides N."/>
            <person name="Mikhailova N."/>
            <person name="Ye Q."/>
            <person name="Zhou J."/>
            <person name="Richardson P."/>
            <person name="Fields M.W."/>
        </authorList>
    </citation>
    <scope>NUCLEOTIDE SEQUENCE [LARGE SCALE GENOMIC DNA]</scope>
    <source>
        <strain evidence="2">QYMF</strain>
    </source>
</reference>
<accession>A6TL86</accession>
<dbReference type="KEGG" id="amt:Amet_0729"/>
<organism evidence="1 2">
    <name type="scientific">Alkaliphilus metalliredigens (strain QYMF)</name>
    <dbReference type="NCBI Taxonomy" id="293826"/>
    <lineage>
        <taxon>Bacteria</taxon>
        <taxon>Bacillati</taxon>
        <taxon>Bacillota</taxon>
        <taxon>Clostridia</taxon>
        <taxon>Peptostreptococcales</taxon>
        <taxon>Natronincolaceae</taxon>
        <taxon>Alkaliphilus</taxon>
    </lineage>
</organism>